<reference evidence="10" key="1">
    <citation type="submission" date="2021-01" db="EMBL/GenBank/DDBJ databases">
        <authorList>
            <person name="Corre E."/>
            <person name="Pelletier E."/>
            <person name="Niang G."/>
            <person name="Scheremetjew M."/>
            <person name="Finn R."/>
            <person name="Kale V."/>
            <person name="Holt S."/>
            <person name="Cochrane G."/>
            <person name="Meng A."/>
            <person name="Brown T."/>
            <person name="Cohen L."/>
        </authorList>
    </citation>
    <scope>NUCLEOTIDE SEQUENCE</scope>
    <source>
        <strain evidence="10">CCMP645</strain>
    </source>
</reference>
<keyword evidence="6" id="KW-0853">WD repeat</keyword>
<feature type="compositionally biased region" description="Low complexity" evidence="7">
    <location>
        <begin position="1688"/>
        <end position="1711"/>
    </location>
</feature>
<dbReference type="PANTHER" id="PTHR10582:SF2">
    <property type="entry name" value="INACTIVE"/>
    <property type="match status" value="1"/>
</dbReference>
<feature type="transmembrane region" description="Helical" evidence="8">
    <location>
        <begin position="1324"/>
        <end position="1343"/>
    </location>
</feature>
<gene>
    <name evidence="10" type="ORF">PCAR00345_LOCUS22831</name>
</gene>
<dbReference type="InterPro" id="IPR011047">
    <property type="entry name" value="Quinoprotein_ADH-like_sf"/>
</dbReference>
<dbReference type="InterPro" id="IPR024862">
    <property type="entry name" value="TRPV"/>
</dbReference>
<feature type="region of interest" description="Disordered" evidence="7">
    <location>
        <begin position="1"/>
        <end position="25"/>
    </location>
</feature>
<feature type="transmembrane region" description="Helical" evidence="8">
    <location>
        <begin position="1248"/>
        <end position="1274"/>
    </location>
</feature>
<sequence>MGRSFDSNNMRRSETGSPTKWKGLGRIFQKNKAQSDSGGVPSPSMSGRRRWRGSAKLAFSLGDTVTSVSISQDCSMFAACSTNKTIAVYSTTGEALGQYKAESGVNAVLLAGKGKNTVLIAGTFGGKLRFYNVASGEEQPEVKFASGEAVNGMSLKASSLDSNFRLAVGGAASIVVLYEMQMVKSGDDETSRYHVEETLRLQHIGSVHALAQDELGSFLATGGDAKIVQIWDLSSLSSSTGEAVSERPATSFKCTTIIYSVALTAAGDMLAVGTAEGTEVYSICHDAQKPPLGIAPALLDEHRTSVCCEPLMFLELAAQQGGVAFSAHTKRLLIGGNQLATVFDCVSGATLLRKHREGRVRCVAISNDGDVVVTGGFDQIVELHHLRSGAQFSHFPTLCDVVRSSHLSAVSNRLALGCEVSGGGKILVFNAQSNELLHEWDHKKVVWCVRISPDGSFLAAAGYEMMLVIYDMRTYACLQTIKYPPLGGPAFVWSLEWAPDGTRLVVGCWNTHAYLYDVDQKVAALLKRRADAGGKETLARTALVAIAVSRCSQQCKLGLNARKAGVTPADRPSVDLSHVDVQLPPLLTESLKIKRTDRVYAVALDFYAQHLVVAGRDKRVALYLAPEEEQTESESEHDSHGGVDGINGDGNDSQPSSMQRSPPKLHVGASNVTDHFLQEEATPVWDVAADDFVYAVAMSPDCKHVAFGGTTKSVVVLNGATGMQMLRVACPGVVWSLALLSQPQSSAKLAYGGELQMLTVIDLSTHKDVLQLPVPETIYDLCISAEALIYTNGRRATAYGKGGVHCSWQDQPSFNVITWLITSLSSSEDQLLKTMGLLLDRNPACVNATASESEMSLLHFVIQNTSSAALLELLLSVDCFIGLPKDNRGKTVLETAIDHGKWHALQLLLEFLCSPRFLRSVPASMDALSKALKLIAQKYPRDFLHFLSTVELLPEPEVMVGEDTEDVMLAGMLLAGSEKRCPQGLWHSRLQSFRHVLPESEQSLTRHGSFFEGSDANSGTATRSTGINAGIKSLRRGLSVRGYIPGNSDDDKPIQLGFSRSAHSALQACRVPFENFAGVPPDGDPSALTLVIQAVELTHDYRIFGSKILEILLDFKWSGFARKAFFFEVSWFAVHLIVITAFAILCAVKAPLPGEQIGTGFKEGDLLMIFLVFAWVFTTVRSLRLCQSILRLLCRSGLIVLDKWLVLDVINTASQLIVNILFWLQGVAGSLIVVDSGEPNGVNTGQDVGLYTVLLAAVLLTSFLRSLYFFRGWLTLGALVHTFERILIAILPLMLLLVVVLLGFAFAIWVLVQTELDTSVVPGWESPFEALFVVVNMGLYIYFDELVITLERHWTILVLYETFLLITQIVMLNMLIAIMSDSYQEVRDLGELVARFERARLTLVYEDRLLLSRRNGRDAGERLPWLSETLATCVLALWPWKKPKRDPGAPDERFPRWLHVLLPVDNSRGASGGSSKHGERKDRKEMAAIMNSLDNQEREQIRLVEMMFNSREETKHLATELKNAQLETQVQLTNLRSEVTQLRRAPVASSSTASPLKARQPGLARLVASAKGSQKSPQPALSSLLVAAKKMSDVKVEEASGLASIAEQGTDTGAKASLPERSGVNWLMQAGTKLFSAQGQQQQQSAGPPPNQHASMQPLKLDAVAAQKATEEAKTSAPAIPVAAAVPPAATAPKGGTRAAALAAQRAQKSANTAADQVPRPAELQLPPEGTFKDPGVLLSHLCAAVLEGKRPPSPRLAGRISAHIREQEYGLRQYHDDLVQAFPEMRFYAAVKAKEVNAPPKAGKAQSSSAAAAASDAVLLAAPPRQARVKLAGAIDPTATNAEEYQRTVGAFFALYWLMRLGIDGEDGFTYGVDADWTPNRRPRHQREQDAALAVAASGANSSVNTTSRKDFFELSAGQRELTFRQNTQWTKLAALMHEAGLLVWSNATARRNDSAAASSPAASSRSLSSAPGRWEVAIERTTAMLALTAVHDLMKVDPLLPTVQPEHAPYHGYNAGDKIHDHDIALGYVLDHFPEQLPSFAALPADQQRAIRFTQARIGFNHGWLVQAEAPPGALFTRFKHAIQHERATRSDLAFYFVHWITDLAGAEPTPLRGSQKLVQRFPHAVLASFISSFAIVNQLANETETAVFERYLEQRWNEIGEFGEPPTGPSAIAHMRLVVQAQERPLQESVHAAFKRLPAEDRQVLSAEMSLTGIAGQQYRRGGSLVGPAFLVYYSPAFLRTASATDAGGALRVLAEVYRQARAMWPASASSADQDKTVTIRIDQIKDRTAEAIAAGHAWGEVWLLCKRNELEAVVEMSPLEDIALGSFTSSEFYLSTRPLCLWMRQRDENGDSEYNDAPLFAELEMLKRESQQHLLRPSSATGTAFEQQKLSA</sequence>
<evidence type="ECO:0000256" key="5">
    <source>
        <dbReference type="ARBA" id="ARBA00023136"/>
    </source>
</evidence>
<feature type="transmembrane region" description="Helical" evidence="8">
    <location>
        <begin position="1125"/>
        <end position="1145"/>
    </location>
</feature>
<evidence type="ECO:0000256" key="7">
    <source>
        <dbReference type="SAM" id="MobiDB-lite"/>
    </source>
</evidence>
<protein>
    <recommendedName>
        <fullName evidence="9">Ion transport domain-containing protein</fullName>
    </recommendedName>
</protein>
<evidence type="ECO:0000256" key="3">
    <source>
        <dbReference type="ARBA" id="ARBA00022737"/>
    </source>
</evidence>
<feature type="region of interest" description="Disordered" evidence="7">
    <location>
        <begin position="2376"/>
        <end position="2396"/>
    </location>
</feature>
<accession>A0A7S4BM15</accession>
<comment type="subcellular location">
    <subcellularLocation>
        <location evidence="1">Membrane</location>
        <topology evidence="1">Multi-pass membrane protein</topology>
    </subcellularLocation>
</comment>
<keyword evidence="4 8" id="KW-1133">Transmembrane helix</keyword>
<feature type="region of interest" description="Disordered" evidence="7">
    <location>
        <begin position="1636"/>
        <end position="1655"/>
    </location>
</feature>
<dbReference type="InterPro" id="IPR036322">
    <property type="entry name" value="WD40_repeat_dom_sf"/>
</dbReference>
<name>A0A7S4BM15_CHRCT</name>
<proteinExistence type="predicted"/>
<dbReference type="GO" id="GO:0005216">
    <property type="term" value="F:monoatomic ion channel activity"/>
    <property type="evidence" value="ECO:0007669"/>
    <property type="project" value="InterPro"/>
</dbReference>
<dbReference type="Pfam" id="PF00520">
    <property type="entry name" value="Ion_trans"/>
    <property type="match status" value="1"/>
</dbReference>
<dbReference type="SUPFAM" id="SSF50998">
    <property type="entry name" value="Quinoprotein alcohol dehydrogenase-like"/>
    <property type="match status" value="1"/>
</dbReference>
<feature type="transmembrane region" description="Helical" evidence="8">
    <location>
        <begin position="1286"/>
        <end position="1312"/>
    </location>
</feature>
<keyword evidence="5 8" id="KW-0472">Membrane</keyword>
<feature type="compositionally biased region" description="Polar residues" evidence="7">
    <location>
        <begin position="2382"/>
        <end position="2396"/>
    </location>
</feature>
<dbReference type="SMART" id="SM00320">
    <property type="entry name" value="WD40"/>
    <property type="match status" value="9"/>
</dbReference>
<feature type="region of interest" description="Disordered" evidence="7">
    <location>
        <begin position="1688"/>
        <end position="1729"/>
    </location>
</feature>
<dbReference type="InterPro" id="IPR036770">
    <property type="entry name" value="Ankyrin_rpt-contain_sf"/>
</dbReference>
<evidence type="ECO:0000256" key="1">
    <source>
        <dbReference type="ARBA" id="ARBA00004141"/>
    </source>
</evidence>
<feature type="region of interest" description="Disordered" evidence="7">
    <location>
        <begin position="626"/>
        <end position="665"/>
    </location>
</feature>
<dbReference type="PANTHER" id="PTHR10582">
    <property type="entry name" value="TRANSIENT RECEPTOR POTENTIAL ION CHANNEL PROTEIN"/>
    <property type="match status" value="1"/>
</dbReference>
<evidence type="ECO:0000256" key="6">
    <source>
        <dbReference type="PROSITE-ProRule" id="PRU00221"/>
    </source>
</evidence>
<evidence type="ECO:0000256" key="8">
    <source>
        <dbReference type="SAM" id="Phobius"/>
    </source>
</evidence>
<feature type="transmembrane region" description="Helical" evidence="8">
    <location>
        <begin position="1355"/>
        <end position="1379"/>
    </location>
</feature>
<dbReference type="InterPro" id="IPR049232">
    <property type="entry name" value="DUF6829"/>
</dbReference>
<dbReference type="Pfam" id="PF20717">
    <property type="entry name" value="DUF6829"/>
    <property type="match status" value="1"/>
</dbReference>
<evidence type="ECO:0000256" key="2">
    <source>
        <dbReference type="ARBA" id="ARBA00022692"/>
    </source>
</evidence>
<dbReference type="Gene3D" id="2.130.10.10">
    <property type="entry name" value="YVTN repeat-like/Quinoprotein amine dehydrogenase"/>
    <property type="match status" value="3"/>
</dbReference>
<dbReference type="EMBL" id="HBIZ01035838">
    <property type="protein sequence ID" value="CAE0770219.1"/>
    <property type="molecule type" value="Transcribed_RNA"/>
</dbReference>
<keyword evidence="3" id="KW-0677">Repeat</keyword>
<dbReference type="Pfam" id="PF00400">
    <property type="entry name" value="WD40"/>
    <property type="match status" value="4"/>
</dbReference>
<feature type="transmembrane region" description="Helical" evidence="8">
    <location>
        <begin position="1204"/>
        <end position="1228"/>
    </location>
</feature>
<evidence type="ECO:0000259" key="9">
    <source>
        <dbReference type="Pfam" id="PF00520"/>
    </source>
</evidence>
<dbReference type="GO" id="GO:0005886">
    <property type="term" value="C:plasma membrane"/>
    <property type="evidence" value="ECO:0007669"/>
    <property type="project" value="TreeGrafter"/>
</dbReference>
<evidence type="ECO:0000256" key="4">
    <source>
        <dbReference type="ARBA" id="ARBA00022989"/>
    </source>
</evidence>
<dbReference type="InterPro" id="IPR005821">
    <property type="entry name" value="Ion_trans_dom"/>
</dbReference>
<dbReference type="InterPro" id="IPR015943">
    <property type="entry name" value="WD40/YVTN_repeat-like_dom_sf"/>
</dbReference>
<feature type="repeat" description="WD" evidence="6">
    <location>
        <begin position="200"/>
        <end position="235"/>
    </location>
</feature>
<feature type="compositionally biased region" description="Low complexity" evidence="7">
    <location>
        <begin position="1636"/>
        <end position="1646"/>
    </location>
</feature>
<dbReference type="Gene3D" id="1.25.40.20">
    <property type="entry name" value="Ankyrin repeat-containing domain"/>
    <property type="match status" value="1"/>
</dbReference>
<dbReference type="PROSITE" id="PS50082">
    <property type="entry name" value="WD_REPEATS_2"/>
    <property type="match status" value="1"/>
</dbReference>
<organism evidence="10">
    <name type="scientific">Chrysotila carterae</name>
    <name type="common">Marine alga</name>
    <name type="synonym">Syracosphaera carterae</name>
    <dbReference type="NCBI Taxonomy" id="13221"/>
    <lineage>
        <taxon>Eukaryota</taxon>
        <taxon>Haptista</taxon>
        <taxon>Haptophyta</taxon>
        <taxon>Prymnesiophyceae</taxon>
        <taxon>Isochrysidales</taxon>
        <taxon>Isochrysidaceae</taxon>
        <taxon>Chrysotila</taxon>
    </lineage>
</organism>
<keyword evidence="2 8" id="KW-0812">Transmembrane</keyword>
<dbReference type="GO" id="GO:0098703">
    <property type="term" value="P:calcium ion import across plasma membrane"/>
    <property type="evidence" value="ECO:0007669"/>
    <property type="project" value="TreeGrafter"/>
</dbReference>
<dbReference type="InterPro" id="IPR001680">
    <property type="entry name" value="WD40_rpt"/>
</dbReference>
<evidence type="ECO:0000313" key="10">
    <source>
        <dbReference type="EMBL" id="CAE0770219.1"/>
    </source>
</evidence>
<feature type="domain" description="Ion transport" evidence="9">
    <location>
        <begin position="1136"/>
        <end position="1388"/>
    </location>
</feature>
<dbReference type="SUPFAM" id="SSF50978">
    <property type="entry name" value="WD40 repeat-like"/>
    <property type="match status" value="2"/>
</dbReference>